<dbReference type="PANTHER" id="PTHR43280:SF30">
    <property type="entry name" value="MMSAB OPERON REGULATORY PROTEIN"/>
    <property type="match status" value="1"/>
</dbReference>
<keyword evidence="3" id="KW-0804">Transcription</keyword>
<dbReference type="InterPro" id="IPR003313">
    <property type="entry name" value="AraC-bd"/>
</dbReference>
<feature type="domain" description="HTH araC/xylS-type" evidence="4">
    <location>
        <begin position="168"/>
        <end position="265"/>
    </location>
</feature>
<dbReference type="InterPro" id="IPR037923">
    <property type="entry name" value="HTH-like"/>
</dbReference>
<proteinExistence type="predicted"/>
<dbReference type="RefSeq" id="WP_013608130.1">
    <property type="nucleotide sequence ID" value="NC_015152.1"/>
</dbReference>
<dbReference type="InterPro" id="IPR009057">
    <property type="entry name" value="Homeodomain-like_sf"/>
</dbReference>
<dbReference type="CDD" id="cd02208">
    <property type="entry name" value="cupin_RmlC-like"/>
    <property type="match status" value="1"/>
</dbReference>
<dbReference type="SUPFAM" id="SSF51215">
    <property type="entry name" value="Regulatory protein AraC"/>
    <property type="match status" value="1"/>
</dbReference>
<dbReference type="HOGENOM" id="CLU_000445_88_6_12"/>
<protein>
    <submittedName>
        <fullName evidence="5">Transcriptional regulator, AraC family</fullName>
    </submittedName>
</protein>
<dbReference type="Gene3D" id="2.60.120.10">
    <property type="entry name" value="Jelly Rolls"/>
    <property type="match status" value="1"/>
</dbReference>
<evidence type="ECO:0000256" key="2">
    <source>
        <dbReference type="ARBA" id="ARBA00023125"/>
    </source>
</evidence>
<accession>F0RRM6</accession>
<evidence type="ECO:0000256" key="1">
    <source>
        <dbReference type="ARBA" id="ARBA00023015"/>
    </source>
</evidence>
<dbReference type="EMBL" id="CP002541">
    <property type="protein sequence ID" value="ADY14285.1"/>
    <property type="molecule type" value="Genomic_DNA"/>
</dbReference>
<dbReference type="STRING" id="158189.SpiBuddy_2472"/>
<keyword evidence="2" id="KW-0238">DNA-binding</keyword>
<dbReference type="Gene3D" id="1.10.10.60">
    <property type="entry name" value="Homeodomain-like"/>
    <property type="match status" value="2"/>
</dbReference>
<evidence type="ECO:0000313" key="5">
    <source>
        <dbReference type="EMBL" id="ADY14285.1"/>
    </source>
</evidence>
<gene>
    <name evidence="5" type="ordered locus">SpiBuddy_2472</name>
</gene>
<sequence>MISVQNTYDFSIDEILSAVFIETQRDWKLSNLCFMDRWILCYSVDGEVTYTIDNQYKMIKKGDILFIPPGKSRSATTSSFSPWKFIVIKFRLSHVNDETKAILDSIPNILQLPNHPVIQGFKEMELAWRTKKPGYILKCKGLLYSIMYQLFSKMAGNMEHSKYSKVLSNVLSVIGSNVQENYSVQELAEMVDLSSSYFRTIFKQFTGFSPVQYQNYIKMHHAYDLLTCEHYTISEVADRVGINDEFYFSRLFKQVIGTPPSQVKR</sequence>
<dbReference type="eggNOG" id="COG2207">
    <property type="taxonomic scope" value="Bacteria"/>
</dbReference>
<dbReference type="PROSITE" id="PS01124">
    <property type="entry name" value="HTH_ARAC_FAMILY_2"/>
    <property type="match status" value="1"/>
</dbReference>
<dbReference type="GO" id="GO:0043565">
    <property type="term" value="F:sequence-specific DNA binding"/>
    <property type="evidence" value="ECO:0007669"/>
    <property type="project" value="InterPro"/>
</dbReference>
<dbReference type="PANTHER" id="PTHR43280">
    <property type="entry name" value="ARAC-FAMILY TRANSCRIPTIONAL REGULATOR"/>
    <property type="match status" value="1"/>
</dbReference>
<dbReference type="AlphaFoldDB" id="F0RRM6"/>
<dbReference type="InterPro" id="IPR018060">
    <property type="entry name" value="HTH_AraC"/>
</dbReference>
<keyword evidence="6" id="KW-1185">Reference proteome</keyword>
<dbReference type="Proteomes" id="UP000008466">
    <property type="component" value="Chromosome"/>
</dbReference>
<dbReference type="GO" id="GO:0003700">
    <property type="term" value="F:DNA-binding transcription factor activity"/>
    <property type="evidence" value="ECO:0007669"/>
    <property type="project" value="InterPro"/>
</dbReference>
<evidence type="ECO:0000256" key="3">
    <source>
        <dbReference type="ARBA" id="ARBA00023163"/>
    </source>
</evidence>
<name>F0RRM6_SPHGB</name>
<dbReference type="SMART" id="SM00342">
    <property type="entry name" value="HTH_ARAC"/>
    <property type="match status" value="1"/>
</dbReference>
<dbReference type="Pfam" id="PF12833">
    <property type="entry name" value="HTH_18"/>
    <property type="match status" value="1"/>
</dbReference>
<organism evidence="5 6">
    <name type="scientific">Sphaerochaeta globosa (strain ATCC BAA-1886 / DSM 22777 / Buddy)</name>
    <name type="common">Spirochaeta sp. (strain Buddy)</name>
    <dbReference type="NCBI Taxonomy" id="158189"/>
    <lineage>
        <taxon>Bacteria</taxon>
        <taxon>Pseudomonadati</taxon>
        <taxon>Spirochaetota</taxon>
        <taxon>Spirochaetia</taxon>
        <taxon>Spirochaetales</taxon>
        <taxon>Sphaerochaetaceae</taxon>
        <taxon>Sphaerochaeta</taxon>
    </lineage>
</organism>
<dbReference type="InterPro" id="IPR014710">
    <property type="entry name" value="RmlC-like_jellyroll"/>
</dbReference>
<dbReference type="KEGG" id="sbu:SpiBuddy_2472"/>
<dbReference type="OrthoDB" id="328780at2"/>
<evidence type="ECO:0000259" key="4">
    <source>
        <dbReference type="PROSITE" id="PS01124"/>
    </source>
</evidence>
<dbReference type="Pfam" id="PF02311">
    <property type="entry name" value="AraC_binding"/>
    <property type="match status" value="1"/>
</dbReference>
<evidence type="ECO:0000313" key="6">
    <source>
        <dbReference type="Proteomes" id="UP000008466"/>
    </source>
</evidence>
<dbReference type="SUPFAM" id="SSF46689">
    <property type="entry name" value="Homeodomain-like"/>
    <property type="match status" value="2"/>
</dbReference>
<keyword evidence="1" id="KW-0805">Transcription regulation</keyword>
<reference evidence="6" key="1">
    <citation type="submission" date="2011-02" db="EMBL/GenBank/DDBJ databases">
        <title>Complete sequence of Spirochaeta sp. Buddy.</title>
        <authorList>
            <person name="Lucas S."/>
            <person name="Copeland A."/>
            <person name="Lapidus A."/>
            <person name="Cheng J.-F."/>
            <person name="Goodwin L."/>
            <person name="Pitluck S."/>
            <person name="Zeytun A."/>
            <person name="Detter J.C."/>
            <person name="Han C."/>
            <person name="Tapia R."/>
            <person name="Land M."/>
            <person name="Hauser L."/>
            <person name="Kyrpides N."/>
            <person name="Ivanova N."/>
            <person name="Mikhailova N."/>
            <person name="Pagani I."/>
            <person name="Ritalahti K.M."/>
            <person name="Loeffler F.E."/>
            <person name="Woyke T."/>
        </authorList>
    </citation>
    <scope>NUCLEOTIDE SEQUENCE [LARGE SCALE GENOMIC DNA]</scope>
    <source>
        <strain evidence="6">ATCC BAA-1886 / DSM 22777 / Buddy</strain>
    </source>
</reference>